<evidence type="ECO:0000313" key="2">
    <source>
        <dbReference type="Proteomes" id="UP000701801"/>
    </source>
</evidence>
<gene>
    <name evidence="1" type="ORF">HYALB_00006218</name>
</gene>
<keyword evidence="2" id="KW-1185">Reference proteome</keyword>
<comment type="caution">
    <text evidence="1">The sequence shown here is derived from an EMBL/GenBank/DDBJ whole genome shotgun (WGS) entry which is preliminary data.</text>
</comment>
<proteinExistence type="predicted"/>
<accession>A0A9N9M4I8</accession>
<dbReference type="AlphaFoldDB" id="A0A9N9M4I8"/>
<dbReference type="EMBL" id="CAJVRM010000751">
    <property type="protein sequence ID" value="CAG8984116.1"/>
    <property type="molecule type" value="Genomic_DNA"/>
</dbReference>
<organism evidence="1 2">
    <name type="scientific">Hymenoscyphus albidus</name>
    <dbReference type="NCBI Taxonomy" id="595503"/>
    <lineage>
        <taxon>Eukaryota</taxon>
        <taxon>Fungi</taxon>
        <taxon>Dikarya</taxon>
        <taxon>Ascomycota</taxon>
        <taxon>Pezizomycotina</taxon>
        <taxon>Leotiomycetes</taxon>
        <taxon>Helotiales</taxon>
        <taxon>Helotiaceae</taxon>
        <taxon>Hymenoscyphus</taxon>
    </lineage>
</organism>
<sequence length="110" mass="12139">MAASTHSSAATADEIVPDLQVLPAEHEKLLSQVPQQGRDFLSSAPFYKAMVEAAREANTLLLFNVENNDAVTESRRFLALKIYLRDSMANKVSPTPLMDASMRSCKIKLD</sequence>
<name>A0A9N9M4I8_9HELO</name>
<reference evidence="1" key="1">
    <citation type="submission" date="2021-07" db="EMBL/GenBank/DDBJ databases">
        <authorList>
            <person name="Durling M."/>
        </authorList>
    </citation>
    <scope>NUCLEOTIDE SEQUENCE</scope>
</reference>
<evidence type="ECO:0000313" key="1">
    <source>
        <dbReference type="EMBL" id="CAG8984116.1"/>
    </source>
</evidence>
<protein>
    <submittedName>
        <fullName evidence="1">Uncharacterized protein</fullName>
    </submittedName>
</protein>
<dbReference type="Proteomes" id="UP000701801">
    <property type="component" value="Unassembled WGS sequence"/>
</dbReference>
<dbReference type="OrthoDB" id="3553348at2759"/>